<proteinExistence type="predicted"/>
<evidence type="ECO:0008006" key="4">
    <source>
        <dbReference type="Google" id="ProtNLM"/>
    </source>
</evidence>
<accession>A0ABQ5HJA7</accession>
<reference evidence="2" key="2">
    <citation type="submission" date="2022-01" db="EMBL/GenBank/DDBJ databases">
        <authorList>
            <person name="Yamashiro T."/>
            <person name="Shiraishi A."/>
            <person name="Satake H."/>
            <person name="Nakayama K."/>
        </authorList>
    </citation>
    <scope>NUCLEOTIDE SEQUENCE</scope>
</reference>
<dbReference type="EMBL" id="BQNB010019628">
    <property type="protein sequence ID" value="GJT87315.1"/>
    <property type="molecule type" value="Genomic_DNA"/>
</dbReference>
<evidence type="ECO:0000313" key="2">
    <source>
        <dbReference type="EMBL" id="GJT87315.1"/>
    </source>
</evidence>
<reference evidence="2" key="1">
    <citation type="journal article" date="2022" name="Int. J. Mol. Sci.">
        <title>Draft Genome of Tanacetum Coccineum: Genomic Comparison of Closely Related Tanacetum-Family Plants.</title>
        <authorList>
            <person name="Yamashiro T."/>
            <person name="Shiraishi A."/>
            <person name="Nakayama K."/>
            <person name="Satake H."/>
        </authorList>
    </citation>
    <scope>NUCLEOTIDE SEQUENCE</scope>
</reference>
<evidence type="ECO:0000313" key="3">
    <source>
        <dbReference type="Proteomes" id="UP001151760"/>
    </source>
</evidence>
<organism evidence="2 3">
    <name type="scientific">Tanacetum coccineum</name>
    <dbReference type="NCBI Taxonomy" id="301880"/>
    <lineage>
        <taxon>Eukaryota</taxon>
        <taxon>Viridiplantae</taxon>
        <taxon>Streptophyta</taxon>
        <taxon>Embryophyta</taxon>
        <taxon>Tracheophyta</taxon>
        <taxon>Spermatophyta</taxon>
        <taxon>Magnoliopsida</taxon>
        <taxon>eudicotyledons</taxon>
        <taxon>Gunneridae</taxon>
        <taxon>Pentapetalae</taxon>
        <taxon>asterids</taxon>
        <taxon>campanulids</taxon>
        <taxon>Asterales</taxon>
        <taxon>Asteraceae</taxon>
        <taxon>Asteroideae</taxon>
        <taxon>Anthemideae</taxon>
        <taxon>Anthemidinae</taxon>
        <taxon>Tanacetum</taxon>
    </lineage>
</organism>
<gene>
    <name evidence="2" type="ORF">Tco_1069032</name>
</gene>
<sequence>MEKTYTWIEAREVATNGTPNGQRENFERSRKSSWDNNMDRKAGIYHGHDTNDCHQLRNQIEEAVKSGQLSHLVKGIKKEIVKASKNQRTEGKKDKSTTPAEAPILMIRKDYSYTKNKFKGLTSEGKEITFPLGDSNSSAPVVIKAKIFGREVNRVHMDSGCLLFAYLIEDRGRTMDKSCLC</sequence>
<keyword evidence="3" id="KW-1185">Reference proteome</keyword>
<name>A0ABQ5HJA7_9ASTR</name>
<protein>
    <recommendedName>
        <fullName evidence="4">Transposase</fullName>
    </recommendedName>
</protein>
<comment type="caution">
    <text evidence="2">The sequence shown here is derived from an EMBL/GenBank/DDBJ whole genome shotgun (WGS) entry which is preliminary data.</text>
</comment>
<evidence type="ECO:0000256" key="1">
    <source>
        <dbReference type="SAM" id="MobiDB-lite"/>
    </source>
</evidence>
<feature type="compositionally biased region" description="Basic and acidic residues" evidence="1">
    <location>
        <begin position="24"/>
        <end position="35"/>
    </location>
</feature>
<dbReference type="Proteomes" id="UP001151760">
    <property type="component" value="Unassembled WGS sequence"/>
</dbReference>
<feature type="region of interest" description="Disordered" evidence="1">
    <location>
        <begin position="13"/>
        <end position="35"/>
    </location>
</feature>